<gene>
    <name evidence="3" type="ORF">G4177_19040</name>
</gene>
<proteinExistence type="predicted"/>
<organism evidence="3 4">
    <name type="scientific">Corallococcus soli</name>
    <dbReference type="NCBI Taxonomy" id="2710757"/>
    <lineage>
        <taxon>Bacteria</taxon>
        <taxon>Pseudomonadati</taxon>
        <taxon>Myxococcota</taxon>
        <taxon>Myxococcia</taxon>
        <taxon>Myxococcales</taxon>
        <taxon>Cystobacterineae</taxon>
        <taxon>Myxococcaceae</taxon>
        <taxon>Corallococcus</taxon>
    </lineage>
</organism>
<comment type="caution">
    <text evidence="3">The sequence shown here is derived from an EMBL/GenBank/DDBJ whole genome shotgun (WGS) entry which is preliminary data.</text>
</comment>
<dbReference type="EMBL" id="JAAIYO010000005">
    <property type="protein sequence ID" value="MBE4750264.1"/>
    <property type="molecule type" value="Genomic_DNA"/>
</dbReference>
<dbReference type="PANTHER" id="PTHR35848">
    <property type="entry name" value="OXALATE-BINDING PROTEIN"/>
    <property type="match status" value="1"/>
</dbReference>
<dbReference type="InterPro" id="IPR013096">
    <property type="entry name" value="Cupin_2"/>
</dbReference>
<dbReference type="RefSeq" id="WP_193349737.1">
    <property type="nucleotide sequence ID" value="NZ_CBCSIP010000367.1"/>
</dbReference>
<evidence type="ECO:0000259" key="2">
    <source>
        <dbReference type="Pfam" id="PF07883"/>
    </source>
</evidence>
<feature type="domain" description="Cupin type-2" evidence="2">
    <location>
        <begin position="45"/>
        <end position="116"/>
    </location>
</feature>
<keyword evidence="1" id="KW-0479">Metal-binding</keyword>
<dbReference type="Pfam" id="PF07883">
    <property type="entry name" value="Cupin_2"/>
    <property type="match status" value="1"/>
</dbReference>
<evidence type="ECO:0000313" key="4">
    <source>
        <dbReference type="Proteomes" id="UP001516472"/>
    </source>
</evidence>
<dbReference type="Proteomes" id="UP001516472">
    <property type="component" value="Unassembled WGS sequence"/>
</dbReference>
<evidence type="ECO:0000256" key="1">
    <source>
        <dbReference type="ARBA" id="ARBA00022723"/>
    </source>
</evidence>
<name>A0ABR9PQW4_9BACT</name>
<reference evidence="3 4" key="1">
    <citation type="submission" date="2020-02" db="EMBL/GenBank/DDBJ databases">
        <authorList>
            <person name="Babadi Z.K."/>
            <person name="Risdian C."/>
            <person name="Ebrahimipour G.H."/>
            <person name="Wink J."/>
        </authorList>
    </citation>
    <scope>NUCLEOTIDE SEQUENCE [LARGE SCALE GENOMIC DNA]</scope>
    <source>
        <strain evidence="3 4">ZKHCc1 1396</strain>
    </source>
</reference>
<protein>
    <submittedName>
        <fullName evidence="3">Cupin domain-containing protein</fullName>
    </submittedName>
</protein>
<dbReference type="PANTHER" id="PTHR35848:SF6">
    <property type="entry name" value="CUPIN TYPE-2 DOMAIN-CONTAINING PROTEIN"/>
    <property type="match status" value="1"/>
</dbReference>
<dbReference type="InterPro" id="IPR051610">
    <property type="entry name" value="GPI/OXD"/>
</dbReference>
<evidence type="ECO:0000313" key="3">
    <source>
        <dbReference type="EMBL" id="MBE4750264.1"/>
    </source>
</evidence>
<sequence length="168" mass="17955">MSPSHPHVVHTEDVPWTEVAHGTRVALKRKQLGAAAQGRKLGCSLVELPPGRRSWPAHYHLANEEAVYVLAGTGSLRIGPDVVPLRAGDYVALPPGAECAHQLLNDGAEPLRYLCFSTMEEPDVLVYPDSKKVGVMAGAAPGGDKAARTLLAYLPLAASVDYWDGEEP</sequence>
<dbReference type="InterPro" id="IPR014710">
    <property type="entry name" value="RmlC-like_jellyroll"/>
</dbReference>
<dbReference type="SUPFAM" id="SSF51182">
    <property type="entry name" value="RmlC-like cupins"/>
    <property type="match status" value="1"/>
</dbReference>
<dbReference type="InterPro" id="IPR011051">
    <property type="entry name" value="RmlC_Cupin_sf"/>
</dbReference>
<accession>A0ABR9PQW4</accession>
<keyword evidence="4" id="KW-1185">Reference proteome</keyword>
<dbReference type="CDD" id="cd02224">
    <property type="entry name" value="cupin_SPO2919-like"/>
    <property type="match status" value="1"/>
</dbReference>
<dbReference type="Gene3D" id="2.60.120.10">
    <property type="entry name" value="Jelly Rolls"/>
    <property type="match status" value="1"/>
</dbReference>